<dbReference type="AlphaFoldDB" id="E8R873"/>
<reference evidence="2" key="1">
    <citation type="submission" date="2010-11" db="EMBL/GenBank/DDBJ databases">
        <title>The complete genome of Desulfurococcus mucosus DSM 2162.</title>
        <authorList>
            <consortium name="US DOE Joint Genome Institute (JGI-PGF)"/>
            <person name="Lucas S."/>
            <person name="Copeland A."/>
            <person name="Lapidus A."/>
            <person name="Bruce D."/>
            <person name="Goodwin L."/>
            <person name="Pitluck S."/>
            <person name="Kyrpides N."/>
            <person name="Mavromatis K."/>
            <person name="Pagani I."/>
            <person name="Ivanova N."/>
            <person name="Ovchinnikova G."/>
            <person name="Chertkov O."/>
            <person name="Held B."/>
            <person name="Brettin T."/>
            <person name="Detter J.C."/>
            <person name="Tapia R."/>
            <person name="Han C."/>
            <person name="Land M."/>
            <person name="Hauser L."/>
            <person name="Markowitz V."/>
            <person name="Cheng J.-F."/>
            <person name="Hugenholtz P."/>
            <person name="Woyke T."/>
            <person name="Wu D."/>
            <person name="Wirth R."/>
            <person name="Bilek Y."/>
            <person name="Hader T."/>
            <person name="Klenk H.-P."/>
            <person name="Eisen J.A."/>
        </authorList>
    </citation>
    <scope>NUCLEOTIDE SEQUENCE [LARGE SCALE GENOMIC DNA]</scope>
    <source>
        <strain evidence="2">ATCC 35584 / DSM 2162 / JCM 9187 / O7/1</strain>
    </source>
</reference>
<dbReference type="KEGG" id="dmu:Desmu_0380"/>
<dbReference type="Pfam" id="PF01986">
    <property type="entry name" value="DUF123"/>
    <property type="match status" value="1"/>
</dbReference>
<dbReference type="PANTHER" id="PTHR37460:SF1">
    <property type="entry name" value="ENDONUCLEASE III"/>
    <property type="match status" value="1"/>
</dbReference>
<protein>
    <recommendedName>
        <fullName evidence="3">DUF123 domain-containing protein</fullName>
    </recommendedName>
</protein>
<gene>
    <name evidence="1" type="ordered locus">Desmu_0380</name>
</gene>
<name>E8R873_DESM0</name>
<keyword evidence="2" id="KW-1185">Reference proteome</keyword>
<dbReference type="EMBL" id="CP002363">
    <property type="protein sequence ID" value="ADV64699.1"/>
    <property type="molecule type" value="Genomic_DNA"/>
</dbReference>
<sequence length="171" mass="18493">MRPVERSQRCSLIGLGEYVKSCYVLALEIPEGMVVEAVAGGRRLRLGPAVYFYIGSARGPCGVPCRVARHLAAVKAVRWHVDALTTNPVVVKHGFFMVRDTGGDCEAAVSRLLRGVLEPVKGFGCSDKPGDVSHLYACSGGVSECLPLVYSLLEDGGFNPIWVQAWMPWDA</sequence>
<accession>E8R873</accession>
<dbReference type="PANTHER" id="PTHR37460">
    <property type="entry name" value="ENDONUCLEASE III"/>
    <property type="match status" value="1"/>
</dbReference>
<dbReference type="HOGENOM" id="CLU_115699_0_0_2"/>
<organism evidence="1 2">
    <name type="scientific">Desulfurococcus mucosus (strain ATCC 35584 / DSM 2162 / JCM 9187 / O7/1)</name>
    <dbReference type="NCBI Taxonomy" id="765177"/>
    <lineage>
        <taxon>Archaea</taxon>
        <taxon>Thermoproteota</taxon>
        <taxon>Thermoprotei</taxon>
        <taxon>Desulfurococcales</taxon>
        <taxon>Desulfurococcaceae</taxon>
        <taxon>Desulfurococcus</taxon>
    </lineage>
</organism>
<evidence type="ECO:0000313" key="1">
    <source>
        <dbReference type="EMBL" id="ADV64699.1"/>
    </source>
</evidence>
<evidence type="ECO:0000313" key="2">
    <source>
        <dbReference type="Proteomes" id="UP000001068"/>
    </source>
</evidence>
<dbReference type="CDD" id="cd10441">
    <property type="entry name" value="GIY-YIG_COG1833"/>
    <property type="match status" value="1"/>
</dbReference>
<dbReference type="STRING" id="765177.Desmu_0380"/>
<dbReference type="InterPro" id="IPR002837">
    <property type="entry name" value="DUF123"/>
</dbReference>
<reference evidence="1 2" key="2">
    <citation type="journal article" date="2011" name="Stand. Genomic Sci.">
        <title>Complete genome sequence of Desulfurococcus mucosus type strain (O7/1).</title>
        <authorList>
            <person name="Wirth R."/>
            <person name="Chertkov O."/>
            <person name="Held B."/>
            <person name="Lapidus A."/>
            <person name="Nolan M."/>
            <person name="Lucas S."/>
            <person name="Hammon N."/>
            <person name="Deshpande S."/>
            <person name="Cheng J.F."/>
            <person name="Tapia R."/>
            <person name="Han C."/>
            <person name="Goodwin L."/>
            <person name="Pitluck S."/>
            <person name="Liolios K."/>
            <person name="Ioanna P."/>
            <person name="Ivanova N."/>
            <person name="Mavromatis K."/>
            <person name="Mikhailova N."/>
            <person name="Pati A."/>
            <person name="Chen A."/>
            <person name="Palaniappan K."/>
            <person name="Land M."/>
            <person name="Hauser L."/>
            <person name="Chang Y.J."/>
            <person name="Jeffries C.D."/>
            <person name="Bilek Y."/>
            <person name="Hader T."/>
            <person name="Rohde M."/>
            <person name="Spring S."/>
            <person name="Sikorski J."/>
            <person name="Goker M."/>
            <person name="Woyke T."/>
            <person name="Bristow J."/>
            <person name="Eisen J.A."/>
            <person name="Markowitz V."/>
            <person name="Hugenholtz P."/>
            <person name="Kyrpides N.C."/>
            <person name="Klenk H.P."/>
        </authorList>
    </citation>
    <scope>NUCLEOTIDE SEQUENCE [LARGE SCALE GENOMIC DNA]</scope>
    <source>
        <strain evidence="2">ATCC 35584 / DSM 2162 / JCM 9187 / O7/1</strain>
    </source>
</reference>
<proteinExistence type="predicted"/>
<evidence type="ECO:0008006" key="3">
    <source>
        <dbReference type="Google" id="ProtNLM"/>
    </source>
</evidence>
<dbReference type="eggNOG" id="arCOG00463">
    <property type="taxonomic scope" value="Archaea"/>
</dbReference>
<dbReference type="Proteomes" id="UP000001068">
    <property type="component" value="Chromosome"/>
</dbReference>